<proteinExistence type="predicted"/>
<dbReference type="Proteomes" id="UP001208935">
    <property type="component" value="Unassembled WGS sequence"/>
</dbReference>
<keyword evidence="3" id="KW-1185">Reference proteome</keyword>
<evidence type="ECO:0000313" key="2">
    <source>
        <dbReference type="EMBL" id="MCW5320925.1"/>
    </source>
</evidence>
<comment type="caution">
    <text evidence="2">The sequence shown here is derived from an EMBL/GenBank/DDBJ whole genome shotgun (WGS) entry which is preliminary data.</text>
</comment>
<dbReference type="InterPro" id="IPR033799">
    <property type="entry name" value="CdiA_EC869-like"/>
</dbReference>
<sequence>MLDGIQHNHKTFDYYDPTMGRAVSIKAMDTLGLSGSKPMLPGRAAGYLRRYVAKVVDYKKAGQSYGIEKADIQLRFIELAIPGGTSIKVREALDKVAREGLVQGVRVSISVIMK</sequence>
<protein>
    <recommendedName>
        <fullName evidence="1">CdiA toxin EC869-like domain-containing protein</fullName>
    </recommendedName>
</protein>
<dbReference type="Pfam" id="PF21111">
    <property type="entry name" value="CDI_toxin_EC869_like"/>
    <property type="match status" value="1"/>
</dbReference>
<evidence type="ECO:0000313" key="3">
    <source>
        <dbReference type="Proteomes" id="UP001208935"/>
    </source>
</evidence>
<gene>
    <name evidence="2" type="ORF">D5039_07040</name>
</gene>
<accession>A0ABT3KRI4</accession>
<dbReference type="RefSeq" id="WP_010106371.1">
    <property type="nucleotide sequence ID" value="NZ_QZCV01000001.1"/>
</dbReference>
<dbReference type="EMBL" id="QZCW01000001">
    <property type="protein sequence ID" value="MCW5320925.1"/>
    <property type="molecule type" value="Genomic_DNA"/>
</dbReference>
<dbReference type="Gene3D" id="3.40.1350.110">
    <property type="match status" value="1"/>
</dbReference>
<feature type="domain" description="CdiA toxin EC869-like" evidence="1">
    <location>
        <begin position="5"/>
        <end position="109"/>
    </location>
</feature>
<name>A0ABT3KRI4_9BURK</name>
<evidence type="ECO:0000259" key="1">
    <source>
        <dbReference type="Pfam" id="PF21111"/>
    </source>
</evidence>
<reference evidence="3" key="1">
    <citation type="submission" date="2023-07" db="EMBL/GenBank/DDBJ databases">
        <title>Verminephrobacter genomes.</title>
        <authorList>
            <person name="Lund M.B."/>
        </authorList>
    </citation>
    <scope>NUCLEOTIDE SEQUENCE [LARGE SCALE GENOMIC DNA]</scope>
    <source>
        <strain evidence="3">AtM5-05</strain>
    </source>
</reference>
<organism evidence="2 3">
    <name type="scientific">Verminephrobacter aporrectodeae subsp. tuberculatae</name>
    <dbReference type="NCBI Taxonomy" id="1110392"/>
    <lineage>
        <taxon>Bacteria</taxon>
        <taxon>Pseudomonadati</taxon>
        <taxon>Pseudomonadota</taxon>
        <taxon>Betaproteobacteria</taxon>
        <taxon>Burkholderiales</taxon>
        <taxon>Comamonadaceae</taxon>
        <taxon>Verminephrobacter</taxon>
    </lineage>
</organism>